<reference evidence="10 11" key="1">
    <citation type="submission" date="2024-06" db="EMBL/GenBank/DDBJ databases">
        <title>Sorghum-associated microbial communities from plants grown in Nebraska, USA.</title>
        <authorList>
            <person name="Schachtman D."/>
        </authorList>
    </citation>
    <scope>NUCLEOTIDE SEQUENCE [LARGE SCALE GENOMIC DNA]</scope>
    <source>
        <strain evidence="10 11">3207</strain>
    </source>
</reference>
<feature type="transmembrane region" description="Helical" evidence="7">
    <location>
        <begin position="43"/>
        <end position="63"/>
    </location>
</feature>
<keyword evidence="3 7" id="KW-0812">Transmembrane</keyword>
<name>A0ABV2QU86_9HYPH</name>
<comment type="caution">
    <text evidence="10">The sequence shown here is derived from an EMBL/GenBank/DDBJ whole genome shotgun (WGS) entry which is preliminary data.</text>
</comment>
<dbReference type="Proteomes" id="UP001549321">
    <property type="component" value="Unassembled WGS sequence"/>
</dbReference>
<evidence type="ECO:0000256" key="7">
    <source>
        <dbReference type="SAM" id="Phobius"/>
    </source>
</evidence>
<dbReference type="InterPro" id="IPR032807">
    <property type="entry name" value="GNVR"/>
</dbReference>
<keyword evidence="6" id="KW-0175">Coiled coil</keyword>
<dbReference type="Pfam" id="PF02706">
    <property type="entry name" value="Wzz"/>
    <property type="match status" value="1"/>
</dbReference>
<proteinExistence type="predicted"/>
<sequence length="728" mass="77002">MAARANFSMTRPPELAAESGGVFDPASDSIDLSALFGLLRRQWLLIILTTALFLGAGFAYSYLADKIYQATTRVLLDPRDKQLVGPEVVRPTQGVDLSWIETQVDLVTASGTLRKVVERENLIDDPEFGGTGNPSDMDAVLTSLARHVRAERGAQTYVIDIIVSSTSPEKAARLSIAVAEAFMASLTEAKQNAARQANLLIARQIDDLKAKAREAEDRVEAYRKENGVVQVDGRPVDEQTLKQLNEANVTARLKADEASSRLAKLDAIARTTGGDLASALSSIDSPVLGRLKVEYAMALREQAELQQTLGDRHPRMQAIGADIARSRSLITQELNTLVARARVDADLAKSQVASSAAALAAATRKVNETSDASVALRDLEGEAAIRRDVYRAFVARAQETGLQENLQVSDARIISPAQVPLYPSSPRKKIILGLAGIGGLGVGLALALYRGRMRPARPVVREPLPVVEDPVPPPAEPVPAAAVASESPDVLAEIGVPGSLASGDALTEEAAGELLGGVAVDSRPAFQALAEALTRPGDTEGPAVHVLFGTAASGAIAAVAYGLARVMAEQSVETLLIDANSGTVTTGSSLIGRDVHGILDVDFNHAQADAIGSRLEDTSIVLLPAASARLRHEIGFHGDRLVETIRDVADGFERVVVDLGPSCPPALFNALIGIADDVVMVVDAQEADSPEIRAMFTDLRHLVPELRGMVATRATTIVVETPPATATA</sequence>
<evidence type="ECO:0000259" key="8">
    <source>
        <dbReference type="Pfam" id="PF02706"/>
    </source>
</evidence>
<protein>
    <submittedName>
        <fullName evidence="10">Succinoglycan biosynthesis transport protein ExoP</fullName>
    </submittedName>
</protein>
<organism evidence="10 11">
    <name type="scientific">Kaistia defluvii</name>
    <dbReference type="NCBI Taxonomy" id="410841"/>
    <lineage>
        <taxon>Bacteria</taxon>
        <taxon>Pseudomonadati</taxon>
        <taxon>Pseudomonadota</taxon>
        <taxon>Alphaproteobacteria</taxon>
        <taxon>Hyphomicrobiales</taxon>
        <taxon>Kaistiaceae</taxon>
        <taxon>Kaistia</taxon>
    </lineage>
</organism>
<evidence type="ECO:0000256" key="6">
    <source>
        <dbReference type="SAM" id="Coils"/>
    </source>
</evidence>
<comment type="subcellular location">
    <subcellularLocation>
        <location evidence="1">Cell membrane</location>
        <topology evidence="1">Multi-pass membrane protein</topology>
    </subcellularLocation>
</comment>
<evidence type="ECO:0000256" key="2">
    <source>
        <dbReference type="ARBA" id="ARBA00022475"/>
    </source>
</evidence>
<keyword evidence="11" id="KW-1185">Reference proteome</keyword>
<gene>
    <name evidence="10" type="ORF">ABIE08_000508</name>
</gene>
<dbReference type="PANTHER" id="PTHR32309:SF13">
    <property type="entry name" value="FERRIC ENTEROBACTIN TRANSPORT PROTEIN FEPE"/>
    <property type="match status" value="1"/>
</dbReference>
<accession>A0ABV2QU86</accession>
<evidence type="ECO:0000313" key="11">
    <source>
        <dbReference type="Proteomes" id="UP001549321"/>
    </source>
</evidence>
<feature type="transmembrane region" description="Helical" evidence="7">
    <location>
        <begin position="430"/>
        <end position="449"/>
    </location>
</feature>
<evidence type="ECO:0000259" key="9">
    <source>
        <dbReference type="Pfam" id="PF13807"/>
    </source>
</evidence>
<dbReference type="Gene3D" id="3.40.50.300">
    <property type="entry name" value="P-loop containing nucleotide triphosphate hydrolases"/>
    <property type="match status" value="1"/>
</dbReference>
<evidence type="ECO:0000313" key="10">
    <source>
        <dbReference type="EMBL" id="MET4632595.1"/>
    </source>
</evidence>
<evidence type="ECO:0000256" key="1">
    <source>
        <dbReference type="ARBA" id="ARBA00004651"/>
    </source>
</evidence>
<dbReference type="InterPro" id="IPR027417">
    <property type="entry name" value="P-loop_NTPase"/>
</dbReference>
<evidence type="ECO:0000256" key="4">
    <source>
        <dbReference type="ARBA" id="ARBA00022989"/>
    </source>
</evidence>
<dbReference type="InterPro" id="IPR050445">
    <property type="entry name" value="Bact_polysacc_biosynth/exp"/>
</dbReference>
<keyword evidence="5 7" id="KW-0472">Membrane</keyword>
<feature type="domain" description="Tyrosine-protein kinase G-rich" evidence="9">
    <location>
        <begin position="379"/>
        <end position="450"/>
    </location>
</feature>
<dbReference type="EMBL" id="JBEPSM010000001">
    <property type="protein sequence ID" value="MET4632595.1"/>
    <property type="molecule type" value="Genomic_DNA"/>
</dbReference>
<keyword evidence="2" id="KW-1003">Cell membrane</keyword>
<evidence type="ECO:0000256" key="3">
    <source>
        <dbReference type="ARBA" id="ARBA00022692"/>
    </source>
</evidence>
<dbReference type="InterPro" id="IPR003856">
    <property type="entry name" value="LPS_length_determ_N"/>
</dbReference>
<keyword evidence="4 7" id="KW-1133">Transmembrane helix</keyword>
<evidence type="ECO:0000256" key="5">
    <source>
        <dbReference type="ARBA" id="ARBA00023136"/>
    </source>
</evidence>
<dbReference type="Pfam" id="PF13807">
    <property type="entry name" value="GNVR"/>
    <property type="match status" value="1"/>
</dbReference>
<dbReference type="SUPFAM" id="SSF52540">
    <property type="entry name" value="P-loop containing nucleoside triphosphate hydrolases"/>
    <property type="match status" value="1"/>
</dbReference>
<feature type="domain" description="Polysaccharide chain length determinant N-terminal" evidence="8">
    <location>
        <begin position="28"/>
        <end position="109"/>
    </location>
</feature>
<dbReference type="PANTHER" id="PTHR32309">
    <property type="entry name" value="TYROSINE-PROTEIN KINASE"/>
    <property type="match status" value="1"/>
</dbReference>
<feature type="coiled-coil region" evidence="6">
    <location>
        <begin position="198"/>
        <end position="261"/>
    </location>
</feature>